<dbReference type="EMBL" id="CADIKI010000016">
    <property type="protein sequence ID" value="CAB3801272.1"/>
    <property type="molecule type" value="Genomic_DNA"/>
</dbReference>
<sequence>MSLGVEEVYALLPAIFRTRDAAAGEPLKSLIGVICEQVAVLQNDLDGLYDDAFIETCSPWVIPYIGDLVGWQAITPASRSEVADTIGYRRRKGTLVALEQIGRDVTGRPTHVVEYFRRLITAESMHHLRPHHASTLNLRHGTALENISAAAMPFDDSNRTIDVRRIAPRARMSDSRAASADAPDNAPLDVLLHGAGRYNIPEAGAFLWRWQACPVRNQPAFRIDGRRFMFSPLGNDMPLFNEPSGITPFAALSTRLNVPQPISRREFFDAPATFYGSLDDAGSVRIIRDGVPVPRCEICVCDLASDALDRWPTPAAGHVALDPVLGRIAFSSADVPPADVRLDYCYGFPAHVGGGSYDRTPNLAMPEDGFDWTIVVGDETPSGVPTADSLDDAVALWNTLPPAVRTGRIVLLDMYTAHIDLSGAQAVKIGAGRQLWIVAGESHVDANRAFVPGFTGSRATLFGDIDAMGGASDATTAGELCLSGVQLAGGVSVSSGALTLRILDSTLVPGRGIARDNEPLRPGEPSIVVSSPGATVCLVNAISGPLLVTPAASIVRICSSIVDATSPHGVAFAGLDGLGEGATLHVEDSTVIGKVHTYMMELASNSIFLARARLSGSWRAALWCTRRQAGCVRFCYLPALALLPRHYECVQGEPQQEGTLMPHFVSLRFGRPSYGLLSGACPIAIWQGADDEGQLGVYHSLDETQAVTNLFTRLGEYLPFALEAGIFLIPARGERRRPRAGFAYYGYPSGAAPALAASGAPDACTAIDERDVDDDLTQGYVGIGAHLI</sequence>
<dbReference type="AlphaFoldDB" id="A0A6J5GIE7"/>
<keyword evidence="2" id="KW-1185">Reference proteome</keyword>
<dbReference type="RefSeq" id="WP_175163972.1">
    <property type="nucleotide sequence ID" value="NZ_CADIKI010000016.1"/>
</dbReference>
<organism evidence="1 2">
    <name type="scientific">Paraburkholderia fynbosensis</name>
    <dbReference type="NCBI Taxonomy" id="1200993"/>
    <lineage>
        <taxon>Bacteria</taxon>
        <taxon>Pseudomonadati</taxon>
        <taxon>Pseudomonadota</taxon>
        <taxon>Betaproteobacteria</taxon>
        <taxon>Burkholderiales</taxon>
        <taxon>Burkholderiaceae</taxon>
        <taxon>Paraburkholderia</taxon>
    </lineage>
</organism>
<gene>
    <name evidence="1" type="ORF">LMG27177_05013</name>
</gene>
<reference evidence="1 2" key="1">
    <citation type="submission" date="2020-04" db="EMBL/GenBank/DDBJ databases">
        <authorList>
            <person name="De Canck E."/>
        </authorList>
    </citation>
    <scope>NUCLEOTIDE SEQUENCE [LARGE SCALE GENOMIC DNA]</scope>
    <source>
        <strain evidence="1 2">LMG 27177</strain>
    </source>
</reference>
<protein>
    <submittedName>
        <fullName evidence="1">Uncharacterized protein</fullName>
    </submittedName>
</protein>
<evidence type="ECO:0000313" key="2">
    <source>
        <dbReference type="Proteomes" id="UP000494252"/>
    </source>
</evidence>
<accession>A0A6J5GIE7</accession>
<proteinExistence type="predicted"/>
<evidence type="ECO:0000313" key="1">
    <source>
        <dbReference type="EMBL" id="CAB3801272.1"/>
    </source>
</evidence>
<name>A0A6J5GIE7_9BURK</name>
<dbReference type="Proteomes" id="UP000494252">
    <property type="component" value="Unassembled WGS sequence"/>
</dbReference>